<sequence length="326" mass="35589">MKVVVTGGAGYIGSHVVRRLVGRGDKVVVIDLLESSSEKSLPEGVELVKGDVGDRGVWERVLGGSDVNAILHFAGYIQAGESVLEPGKYLTNNLVKPVVMLEAMVKSGVNKLIFSSSAGIYGNPEKLPIWEDHSKRPTNPYGVTKWLFEEVLGYYDRKYGIKSVSLRYFNAAGAEVGGKYGEAHIPESHIIPLAIEAAKSGGEFKLFGTDYPTADGTCVRDYIHIEDLGEVHLLALEKLLGGAQTDAINVGSGKGWTNRQVLEMVERVVGKKINIREGPQRAGDAHTLVAGVEKMKKEWGWEPKHSDLAEIVRSAWEWHSGHPEGY</sequence>
<evidence type="ECO:0000256" key="5">
    <source>
        <dbReference type="ARBA" id="ARBA00013189"/>
    </source>
</evidence>
<evidence type="ECO:0000313" key="13">
    <source>
        <dbReference type="EMBL" id="OGD03055.1"/>
    </source>
</evidence>
<dbReference type="AlphaFoldDB" id="A0A1F4ZA25"/>
<name>A0A1F4ZA25_9BACT</name>
<evidence type="ECO:0000256" key="9">
    <source>
        <dbReference type="ARBA" id="ARBA00023277"/>
    </source>
</evidence>
<dbReference type="Pfam" id="PF01370">
    <property type="entry name" value="Epimerase"/>
    <property type="match status" value="1"/>
</dbReference>
<dbReference type="Proteomes" id="UP000177080">
    <property type="component" value="Unassembled WGS sequence"/>
</dbReference>
<dbReference type="PANTHER" id="PTHR43725:SF53">
    <property type="entry name" value="UDP-ARABINOSE 4-EPIMERASE 1"/>
    <property type="match status" value="1"/>
</dbReference>
<dbReference type="NCBIfam" id="TIGR01179">
    <property type="entry name" value="galE"/>
    <property type="match status" value="1"/>
</dbReference>
<gene>
    <name evidence="13" type="ORF">A2989_02005</name>
</gene>
<evidence type="ECO:0000256" key="6">
    <source>
        <dbReference type="ARBA" id="ARBA00018569"/>
    </source>
</evidence>
<evidence type="ECO:0000259" key="12">
    <source>
        <dbReference type="Pfam" id="PF01370"/>
    </source>
</evidence>
<keyword evidence="8" id="KW-0413">Isomerase</keyword>
<dbReference type="EC" id="5.1.3.2" evidence="5"/>
<evidence type="ECO:0000256" key="7">
    <source>
        <dbReference type="ARBA" id="ARBA00023027"/>
    </source>
</evidence>
<dbReference type="InterPro" id="IPR001509">
    <property type="entry name" value="Epimerase_deHydtase"/>
</dbReference>
<keyword evidence="9" id="KW-0119">Carbohydrate metabolism</keyword>
<evidence type="ECO:0000256" key="11">
    <source>
        <dbReference type="ARBA" id="ARBA00033067"/>
    </source>
</evidence>
<accession>A0A1F4ZA25</accession>
<dbReference type="EMBL" id="MEXN01000010">
    <property type="protein sequence ID" value="OGD03055.1"/>
    <property type="molecule type" value="Genomic_DNA"/>
</dbReference>
<dbReference type="GO" id="GO:0006012">
    <property type="term" value="P:galactose metabolic process"/>
    <property type="evidence" value="ECO:0007669"/>
    <property type="project" value="UniProtKB-UniPathway"/>
</dbReference>
<evidence type="ECO:0000256" key="4">
    <source>
        <dbReference type="ARBA" id="ARBA00007637"/>
    </source>
</evidence>
<evidence type="ECO:0000256" key="2">
    <source>
        <dbReference type="ARBA" id="ARBA00001911"/>
    </source>
</evidence>
<dbReference type="Gene3D" id="3.90.25.10">
    <property type="entry name" value="UDP-galactose 4-epimerase, domain 1"/>
    <property type="match status" value="1"/>
</dbReference>
<protein>
    <recommendedName>
        <fullName evidence="6">UDP-glucose 4-epimerase</fullName>
        <ecNumber evidence="5">5.1.3.2</ecNumber>
    </recommendedName>
    <alternativeName>
        <fullName evidence="11">Galactowaldenase</fullName>
    </alternativeName>
    <alternativeName>
        <fullName evidence="10">UDP-galactose 4-epimerase</fullName>
    </alternativeName>
</protein>
<organism evidence="13 14">
    <name type="scientific">Candidatus Amesbacteria bacterium RIFCSPLOWO2_01_FULL_48_25</name>
    <dbReference type="NCBI Taxonomy" id="1797259"/>
    <lineage>
        <taxon>Bacteria</taxon>
        <taxon>Candidatus Amesiibacteriota</taxon>
    </lineage>
</organism>
<comment type="catalytic activity">
    <reaction evidence="1">
        <text>UDP-alpha-D-glucose = UDP-alpha-D-galactose</text>
        <dbReference type="Rhea" id="RHEA:22168"/>
        <dbReference type="ChEBI" id="CHEBI:58885"/>
        <dbReference type="ChEBI" id="CHEBI:66914"/>
        <dbReference type="EC" id="5.1.3.2"/>
    </reaction>
</comment>
<dbReference type="STRING" id="1797259.A2989_02005"/>
<proteinExistence type="inferred from homology"/>
<comment type="pathway">
    <text evidence="3">Carbohydrate metabolism; galactose metabolism.</text>
</comment>
<comment type="caution">
    <text evidence="13">The sequence shown here is derived from an EMBL/GenBank/DDBJ whole genome shotgun (WGS) entry which is preliminary data.</text>
</comment>
<evidence type="ECO:0000256" key="3">
    <source>
        <dbReference type="ARBA" id="ARBA00004947"/>
    </source>
</evidence>
<dbReference type="InterPro" id="IPR005886">
    <property type="entry name" value="UDP_G4E"/>
</dbReference>
<dbReference type="UniPathway" id="UPA00214"/>
<feature type="domain" description="NAD-dependent epimerase/dehydratase" evidence="12">
    <location>
        <begin position="3"/>
        <end position="251"/>
    </location>
</feature>
<comment type="similarity">
    <text evidence="4">Belongs to the NAD(P)-dependent epimerase/dehydratase family.</text>
</comment>
<reference evidence="13 14" key="1">
    <citation type="journal article" date="2016" name="Nat. Commun.">
        <title>Thousands of microbial genomes shed light on interconnected biogeochemical processes in an aquifer system.</title>
        <authorList>
            <person name="Anantharaman K."/>
            <person name="Brown C.T."/>
            <person name="Hug L.A."/>
            <person name="Sharon I."/>
            <person name="Castelle C.J."/>
            <person name="Probst A.J."/>
            <person name="Thomas B.C."/>
            <person name="Singh A."/>
            <person name="Wilkins M.J."/>
            <person name="Karaoz U."/>
            <person name="Brodie E.L."/>
            <person name="Williams K.H."/>
            <person name="Hubbard S.S."/>
            <person name="Banfield J.F."/>
        </authorList>
    </citation>
    <scope>NUCLEOTIDE SEQUENCE [LARGE SCALE GENOMIC DNA]</scope>
</reference>
<dbReference type="Gene3D" id="3.40.50.720">
    <property type="entry name" value="NAD(P)-binding Rossmann-like Domain"/>
    <property type="match status" value="1"/>
</dbReference>
<evidence type="ECO:0000256" key="1">
    <source>
        <dbReference type="ARBA" id="ARBA00000083"/>
    </source>
</evidence>
<dbReference type="PANTHER" id="PTHR43725">
    <property type="entry name" value="UDP-GLUCOSE 4-EPIMERASE"/>
    <property type="match status" value="1"/>
</dbReference>
<evidence type="ECO:0000256" key="8">
    <source>
        <dbReference type="ARBA" id="ARBA00023235"/>
    </source>
</evidence>
<dbReference type="InterPro" id="IPR036291">
    <property type="entry name" value="NAD(P)-bd_dom_sf"/>
</dbReference>
<evidence type="ECO:0000256" key="10">
    <source>
        <dbReference type="ARBA" id="ARBA00031367"/>
    </source>
</evidence>
<comment type="cofactor">
    <cofactor evidence="2">
        <name>NAD(+)</name>
        <dbReference type="ChEBI" id="CHEBI:57540"/>
    </cofactor>
</comment>
<keyword evidence="7" id="KW-0520">NAD</keyword>
<dbReference type="SUPFAM" id="SSF51735">
    <property type="entry name" value="NAD(P)-binding Rossmann-fold domains"/>
    <property type="match status" value="1"/>
</dbReference>
<evidence type="ECO:0000313" key="14">
    <source>
        <dbReference type="Proteomes" id="UP000177080"/>
    </source>
</evidence>
<dbReference type="GO" id="GO:0003978">
    <property type="term" value="F:UDP-glucose 4-epimerase activity"/>
    <property type="evidence" value="ECO:0007669"/>
    <property type="project" value="UniProtKB-EC"/>
</dbReference>